<dbReference type="Gene3D" id="3.90.180.10">
    <property type="entry name" value="Medium-chain alcohol dehydrogenases, catalytic domain"/>
    <property type="match status" value="1"/>
</dbReference>
<dbReference type="PROSITE" id="PS00059">
    <property type="entry name" value="ADH_ZINC"/>
    <property type="match status" value="1"/>
</dbReference>
<dbReference type="InterPro" id="IPR020843">
    <property type="entry name" value="ER"/>
</dbReference>
<dbReference type="InterPro" id="IPR036291">
    <property type="entry name" value="NAD(P)-bd_dom_sf"/>
</dbReference>
<comment type="cofactor">
    <cofactor evidence="1 6">
        <name>Zn(2+)</name>
        <dbReference type="ChEBI" id="CHEBI:29105"/>
    </cofactor>
</comment>
<gene>
    <name evidence="8" type="primary">gutB</name>
    <name evidence="8" type="ORF">BWX89_01057</name>
</gene>
<dbReference type="PANTHER" id="PTHR43161:SF9">
    <property type="entry name" value="SORBITOL DEHYDROGENASE"/>
    <property type="match status" value="1"/>
</dbReference>
<evidence type="ECO:0000256" key="3">
    <source>
        <dbReference type="ARBA" id="ARBA00022723"/>
    </source>
</evidence>
<evidence type="ECO:0000256" key="5">
    <source>
        <dbReference type="ARBA" id="ARBA00023002"/>
    </source>
</evidence>
<evidence type="ECO:0000256" key="1">
    <source>
        <dbReference type="ARBA" id="ARBA00001947"/>
    </source>
</evidence>
<dbReference type="Gene3D" id="3.40.50.720">
    <property type="entry name" value="NAD(P)-binding Rossmann-like Domain"/>
    <property type="match status" value="1"/>
</dbReference>
<dbReference type="Proteomes" id="UP000485562">
    <property type="component" value="Unassembled WGS sequence"/>
</dbReference>
<protein>
    <submittedName>
        <fullName evidence="8">Sorbitol dehydrogenase</fullName>
        <ecNumber evidence="8">1.1.1.14</ecNumber>
    </submittedName>
</protein>
<sequence>MKKGKAAFLLGKQKFVIDEIEVPVCKENEVLVRIKAVGVCGSDAHYFQDGRIGDQIVPEKFIIGHEASGEVVETGRNVKSVRPGDRVVIEPGISCGECQFCITGRPNLCPHVKFLGTPPVIGAFRQYIAMPEKNIIKLPDELSFAEGTLAEPLAIALYGVRLSNFQIGDSVVILGTGPIGLSVLFCCKIGGASKIITTEIIKERAEMAKKIGADYVYLADKQDVVEEILKNTENSGVDIAYECAGQQETINQMISVSSIGGTSVIFGIPAEDTVSFDPHIVRRKQLPIITVRRSAFMTEAVLQLMCNSNIKFSSIITHLFPLEKIQEALEIVSTRSNGVIKAIIEP</sequence>
<dbReference type="EC" id="1.1.1.14" evidence="8"/>
<evidence type="ECO:0000259" key="7">
    <source>
        <dbReference type="SMART" id="SM00829"/>
    </source>
</evidence>
<dbReference type="InterPro" id="IPR013149">
    <property type="entry name" value="ADH-like_C"/>
</dbReference>
<dbReference type="InterPro" id="IPR011032">
    <property type="entry name" value="GroES-like_sf"/>
</dbReference>
<dbReference type="GO" id="GO:0008270">
    <property type="term" value="F:zinc ion binding"/>
    <property type="evidence" value="ECO:0007669"/>
    <property type="project" value="InterPro"/>
</dbReference>
<dbReference type="PANTHER" id="PTHR43161">
    <property type="entry name" value="SORBITOL DEHYDROGENASE"/>
    <property type="match status" value="1"/>
</dbReference>
<dbReference type="SUPFAM" id="SSF50129">
    <property type="entry name" value="GroES-like"/>
    <property type="match status" value="1"/>
</dbReference>
<evidence type="ECO:0000256" key="2">
    <source>
        <dbReference type="ARBA" id="ARBA00008072"/>
    </source>
</evidence>
<proteinExistence type="inferred from homology"/>
<accession>A0A1V6C8L7</accession>
<evidence type="ECO:0000256" key="6">
    <source>
        <dbReference type="RuleBase" id="RU361277"/>
    </source>
</evidence>
<reference evidence="8" key="1">
    <citation type="submission" date="2017-02" db="EMBL/GenBank/DDBJ databases">
        <title>Delving into the versatile metabolic prowess of the omnipresent phylum Bacteroidetes.</title>
        <authorList>
            <person name="Nobu M.K."/>
            <person name="Mei R."/>
            <person name="Narihiro T."/>
            <person name="Kuroda K."/>
            <person name="Liu W.-T."/>
        </authorList>
    </citation>
    <scope>NUCLEOTIDE SEQUENCE</scope>
    <source>
        <strain evidence="8">ADurb.Bin131</strain>
    </source>
</reference>
<comment type="caution">
    <text evidence="8">The sequence shown here is derived from an EMBL/GenBank/DDBJ whole genome shotgun (WGS) entry which is preliminary data.</text>
</comment>
<dbReference type="InterPro" id="IPR002328">
    <property type="entry name" value="ADH_Zn_CS"/>
</dbReference>
<dbReference type="EMBL" id="MWDQ01000090">
    <property type="protein sequence ID" value="OQB73224.1"/>
    <property type="molecule type" value="Genomic_DNA"/>
</dbReference>
<dbReference type="Pfam" id="PF00107">
    <property type="entry name" value="ADH_zinc_N"/>
    <property type="match status" value="1"/>
</dbReference>
<organism evidence="8">
    <name type="scientific">candidate division TA06 bacterium ADurb.Bin131</name>
    <dbReference type="NCBI Taxonomy" id="1852827"/>
    <lineage>
        <taxon>Bacteria</taxon>
        <taxon>Bacteria division TA06</taxon>
    </lineage>
</organism>
<feature type="domain" description="Enoyl reductase (ER)" evidence="7">
    <location>
        <begin position="11"/>
        <end position="340"/>
    </location>
</feature>
<dbReference type="GO" id="GO:0003939">
    <property type="term" value="F:L-iditol 2-dehydrogenase (NAD+) activity"/>
    <property type="evidence" value="ECO:0007669"/>
    <property type="project" value="UniProtKB-EC"/>
</dbReference>
<evidence type="ECO:0000256" key="4">
    <source>
        <dbReference type="ARBA" id="ARBA00022833"/>
    </source>
</evidence>
<evidence type="ECO:0000313" key="8">
    <source>
        <dbReference type="EMBL" id="OQB73224.1"/>
    </source>
</evidence>
<dbReference type="Pfam" id="PF08240">
    <property type="entry name" value="ADH_N"/>
    <property type="match status" value="1"/>
</dbReference>
<dbReference type="SMART" id="SM00829">
    <property type="entry name" value="PKS_ER"/>
    <property type="match status" value="1"/>
</dbReference>
<keyword evidence="4 6" id="KW-0862">Zinc</keyword>
<comment type="similarity">
    <text evidence="2 6">Belongs to the zinc-containing alcohol dehydrogenase family.</text>
</comment>
<keyword evidence="5 8" id="KW-0560">Oxidoreductase</keyword>
<dbReference type="InterPro" id="IPR013154">
    <property type="entry name" value="ADH-like_N"/>
</dbReference>
<keyword evidence="3 6" id="KW-0479">Metal-binding</keyword>
<dbReference type="AlphaFoldDB" id="A0A1V6C8L7"/>
<name>A0A1V6C8L7_UNCT6</name>
<dbReference type="SUPFAM" id="SSF51735">
    <property type="entry name" value="NAD(P)-binding Rossmann-fold domains"/>
    <property type="match status" value="1"/>
</dbReference>